<protein>
    <submittedName>
        <fullName evidence="1">Uncharacterized protein</fullName>
    </submittedName>
</protein>
<evidence type="ECO:0000313" key="2">
    <source>
        <dbReference type="Proteomes" id="UP000013940"/>
    </source>
</evidence>
<dbReference type="KEGG" id="pprc:PFLCHA0_c32640"/>
<dbReference type="Proteomes" id="UP000013940">
    <property type="component" value="Chromosome"/>
</dbReference>
<accession>A0A2C9EMZ8</accession>
<evidence type="ECO:0000313" key="1">
    <source>
        <dbReference type="EMBL" id="AGL85034.1"/>
    </source>
</evidence>
<dbReference type="AlphaFoldDB" id="A0A2C9EMZ8"/>
<reference evidence="2" key="1">
    <citation type="journal article" date="2014" name="Genome Announc.">
        <title>Full-genome sequence of the plant growth-promoting bacterium Pseudomonas protegens CHA0.</title>
        <authorList>
            <person name="Jousset A."/>
            <person name="Schuldes J."/>
            <person name="Keel C."/>
            <person name="Maurhofer M."/>
            <person name="Daniel R."/>
            <person name="Scheu S."/>
            <person name="Thuermer A."/>
        </authorList>
    </citation>
    <scope>NUCLEOTIDE SEQUENCE [LARGE SCALE GENOMIC DNA]</scope>
    <source>
        <strain evidence="2">DSM 19095 / LMG 27888 / CFBP 6595 / CHA0</strain>
    </source>
</reference>
<organism evidence="1 2">
    <name type="scientific">Pseudomonas protegens (strain DSM 19095 / LMG 27888 / CFBP 6595 / CHA0)</name>
    <dbReference type="NCBI Taxonomy" id="1124983"/>
    <lineage>
        <taxon>Bacteria</taxon>
        <taxon>Pseudomonadati</taxon>
        <taxon>Pseudomonadota</taxon>
        <taxon>Gammaproteobacteria</taxon>
        <taxon>Pseudomonadales</taxon>
        <taxon>Pseudomonadaceae</taxon>
        <taxon>Pseudomonas</taxon>
    </lineage>
</organism>
<name>A0A2C9EMZ8_PSEPH</name>
<sequence length="41" mass="4977">MRNANSLFWRPFFDPDQYFDGLFEAFSTFIDKTYQTIDPAY</sequence>
<gene>
    <name evidence="1" type="ORF">PFLCHA0_c32640</name>
</gene>
<dbReference type="EMBL" id="CP003190">
    <property type="protein sequence ID" value="AGL85034.1"/>
    <property type="molecule type" value="Genomic_DNA"/>
</dbReference>
<proteinExistence type="predicted"/>
<dbReference type="HOGENOM" id="CLU_3275362_0_0_6"/>